<name>A0A4E0RPD7_FASHE</name>
<dbReference type="Proteomes" id="UP000230066">
    <property type="component" value="Unassembled WGS sequence"/>
</dbReference>
<gene>
    <name evidence="1" type="ORF">D915_000743</name>
</gene>
<accession>A0A4E0RPD7</accession>
<protein>
    <submittedName>
        <fullName evidence="1">Uncharacterized protein</fullName>
    </submittedName>
</protein>
<sequence length="98" mass="10711">MARLTTPMEKIQQSARVNPAAQIHMTLAPNRGFHFRNLPSRPDGENCAPVALVSSPLWPLWFTNNNTNRMGLRLPTSKPGASAILDPLVSGSLMSAKF</sequence>
<reference evidence="1" key="1">
    <citation type="submission" date="2019-03" db="EMBL/GenBank/DDBJ databases">
        <title>Improved annotation for the trematode Fasciola hepatica.</title>
        <authorList>
            <person name="Choi Y.-J."/>
            <person name="Martin J."/>
            <person name="Mitreva M."/>
        </authorList>
    </citation>
    <scope>NUCLEOTIDE SEQUENCE [LARGE SCALE GENOMIC DNA]</scope>
</reference>
<evidence type="ECO:0000313" key="1">
    <source>
        <dbReference type="EMBL" id="THD27504.1"/>
    </source>
</evidence>
<evidence type="ECO:0000313" key="2">
    <source>
        <dbReference type="Proteomes" id="UP000230066"/>
    </source>
</evidence>
<comment type="caution">
    <text evidence="1">The sequence shown here is derived from an EMBL/GenBank/DDBJ whole genome shotgun (WGS) entry which is preliminary data.</text>
</comment>
<dbReference type="AlphaFoldDB" id="A0A4E0RPD7"/>
<organism evidence="1 2">
    <name type="scientific">Fasciola hepatica</name>
    <name type="common">Liver fluke</name>
    <dbReference type="NCBI Taxonomy" id="6192"/>
    <lineage>
        <taxon>Eukaryota</taxon>
        <taxon>Metazoa</taxon>
        <taxon>Spiralia</taxon>
        <taxon>Lophotrochozoa</taxon>
        <taxon>Platyhelminthes</taxon>
        <taxon>Trematoda</taxon>
        <taxon>Digenea</taxon>
        <taxon>Plagiorchiida</taxon>
        <taxon>Echinostomata</taxon>
        <taxon>Echinostomatoidea</taxon>
        <taxon>Fasciolidae</taxon>
        <taxon>Fasciola</taxon>
    </lineage>
</organism>
<proteinExistence type="predicted"/>
<dbReference type="EMBL" id="JXXN02000405">
    <property type="protein sequence ID" value="THD27504.1"/>
    <property type="molecule type" value="Genomic_DNA"/>
</dbReference>
<keyword evidence="2" id="KW-1185">Reference proteome</keyword>